<name>A0AA86QX29_9EUKA</name>
<evidence type="ECO:0000313" key="2">
    <source>
        <dbReference type="EMBL" id="CAL6103097.1"/>
    </source>
</evidence>
<reference evidence="2 3" key="2">
    <citation type="submission" date="2024-07" db="EMBL/GenBank/DDBJ databases">
        <authorList>
            <person name="Akdeniz Z."/>
        </authorList>
    </citation>
    <scope>NUCLEOTIDE SEQUENCE [LARGE SCALE GENOMIC DNA]</scope>
</reference>
<organism evidence="1">
    <name type="scientific">Hexamita inflata</name>
    <dbReference type="NCBI Taxonomy" id="28002"/>
    <lineage>
        <taxon>Eukaryota</taxon>
        <taxon>Metamonada</taxon>
        <taxon>Diplomonadida</taxon>
        <taxon>Hexamitidae</taxon>
        <taxon>Hexamitinae</taxon>
        <taxon>Hexamita</taxon>
    </lineage>
</organism>
<dbReference type="AlphaFoldDB" id="A0AA86QX29"/>
<keyword evidence="3" id="KW-1185">Reference proteome</keyword>
<evidence type="ECO:0000313" key="1">
    <source>
        <dbReference type="EMBL" id="CAI9967666.1"/>
    </source>
</evidence>
<sequence length="177" mass="20796">MYDVQNTPCNTRRSLYGITMQRQKRNRRSLRNKSRNESRIYAQPLIQQVVSAPHSTERREQVNSKQIRTLSSCNTGRNHKKSVWNFLCKTTKHKHRFYAVSILQKCRFQEQTKKETDQRVMTLFPALNLEALAASPKIHISHPQDSYIDNFRGQQCQFKCRTNLGCLEAIQSDNPRI</sequence>
<gene>
    <name evidence="1" type="ORF">HINF_LOCUS55311</name>
    <name evidence="2" type="ORF">HINF_LOCUS71981</name>
</gene>
<dbReference type="Proteomes" id="UP001642409">
    <property type="component" value="Unassembled WGS sequence"/>
</dbReference>
<comment type="caution">
    <text evidence="1">The sequence shown here is derived from an EMBL/GenBank/DDBJ whole genome shotgun (WGS) entry which is preliminary data.</text>
</comment>
<evidence type="ECO:0000313" key="3">
    <source>
        <dbReference type="Proteomes" id="UP001642409"/>
    </source>
</evidence>
<protein>
    <submittedName>
        <fullName evidence="2">Hypothetical_protein</fullName>
    </submittedName>
</protein>
<accession>A0AA86QX29</accession>
<dbReference type="EMBL" id="CAXDID020000562">
    <property type="protein sequence ID" value="CAL6103097.1"/>
    <property type="molecule type" value="Genomic_DNA"/>
</dbReference>
<dbReference type="EMBL" id="CATOUU010001028">
    <property type="protein sequence ID" value="CAI9967666.1"/>
    <property type="molecule type" value="Genomic_DNA"/>
</dbReference>
<reference evidence="1" key="1">
    <citation type="submission" date="2023-06" db="EMBL/GenBank/DDBJ databases">
        <authorList>
            <person name="Kurt Z."/>
        </authorList>
    </citation>
    <scope>NUCLEOTIDE SEQUENCE</scope>
</reference>
<proteinExistence type="predicted"/>